<evidence type="ECO:0000259" key="2">
    <source>
        <dbReference type="PROSITE" id="PS51740"/>
    </source>
</evidence>
<dbReference type="GO" id="GO:0003677">
    <property type="term" value="F:DNA binding"/>
    <property type="evidence" value="ECO:0007669"/>
    <property type="project" value="UniProtKB-UniRule"/>
</dbReference>
<dbReference type="InterPro" id="IPR037914">
    <property type="entry name" value="SpoVT-AbrB_sf"/>
</dbReference>
<organism evidence="3">
    <name type="scientific">uncultured spirochete</name>
    <dbReference type="NCBI Taxonomy" id="156406"/>
    <lineage>
        <taxon>Bacteria</taxon>
        <taxon>Pseudomonadati</taxon>
        <taxon>Spirochaetota</taxon>
        <taxon>Spirochaetia</taxon>
        <taxon>Spirochaetales</taxon>
        <taxon>environmental samples</taxon>
    </lineage>
</organism>
<feature type="domain" description="SpoVT-AbrB" evidence="2">
    <location>
        <begin position="3"/>
        <end position="48"/>
    </location>
</feature>
<gene>
    <name evidence="3" type="ORF">SPIROBIBN47_10004</name>
    <name evidence="4" type="ORF">SPIROBIBN47_410079</name>
</gene>
<evidence type="ECO:0000256" key="1">
    <source>
        <dbReference type="PROSITE-ProRule" id="PRU01076"/>
    </source>
</evidence>
<evidence type="ECO:0000313" key="4">
    <source>
        <dbReference type="EMBL" id="SLM15399.1"/>
    </source>
</evidence>
<protein>
    <submittedName>
        <fullName evidence="3">Transcriptional regulator/antitoxin, MazE</fullName>
    </submittedName>
</protein>
<dbReference type="SUPFAM" id="SSF89447">
    <property type="entry name" value="AbrB/MazE/MraZ-like"/>
    <property type="match status" value="1"/>
</dbReference>
<dbReference type="PANTHER" id="PTHR40516">
    <property type="entry name" value="ANTITOXIN CHPS-RELATED"/>
    <property type="match status" value="1"/>
</dbReference>
<name>A0A3P3XFJ5_9SPIR</name>
<dbReference type="Gene3D" id="2.10.260.10">
    <property type="match status" value="1"/>
</dbReference>
<dbReference type="EMBL" id="FWDM01000001">
    <property type="protein sequence ID" value="SLM09709.1"/>
    <property type="molecule type" value="Genomic_DNA"/>
</dbReference>
<sequence>MQTVVQKWGNSLGIRIPSVYAKEFNLKHGNSVEIVKEGGKIIIIPPKKTLEEMLSKVTKDNIHAPIETGSSLGNEEW</sequence>
<dbReference type="Pfam" id="PF04014">
    <property type="entry name" value="MazE_antitoxin"/>
    <property type="match status" value="1"/>
</dbReference>
<dbReference type="AlphaFoldDB" id="A0A3P3XFJ5"/>
<dbReference type="EMBL" id="FWDM01000036">
    <property type="protein sequence ID" value="SLM15399.1"/>
    <property type="molecule type" value="Genomic_DNA"/>
</dbReference>
<dbReference type="GO" id="GO:0097351">
    <property type="term" value="F:toxin sequestering activity"/>
    <property type="evidence" value="ECO:0007669"/>
    <property type="project" value="InterPro"/>
</dbReference>
<dbReference type="SMART" id="SM00966">
    <property type="entry name" value="SpoVT_AbrB"/>
    <property type="match status" value="1"/>
</dbReference>
<dbReference type="InterPro" id="IPR039052">
    <property type="entry name" value="Antitox_PemI-like"/>
</dbReference>
<dbReference type="PANTHER" id="PTHR40516:SF1">
    <property type="entry name" value="ANTITOXIN CHPS-RELATED"/>
    <property type="match status" value="1"/>
</dbReference>
<dbReference type="InterPro" id="IPR007159">
    <property type="entry name" value="SpoVT-AbrB_dom"/>
</dbReference>
<accession>A0A3P3XFJ5</accession>
<evidence type="ECO:0000313" key="3">
    <source>
        <dbReference type="EMBL" id="SLM09709.1"/>
    </source>
</evidence>
<dbReference type="PROSITE" id="PS51740">
    <property type="entry name" value="SPOVT_ABRB"/>
    <property type="match status" value="1"/>
</dbReference>
<reference evidence="3" key="1">
    <citation type="submission" date="2017-02" db="EMBL/GenBank/DDBJ databases">
        <authorList>
            <person name="Regsiter A."/>
            <person name="William W."/>
        </authorList>
    </citation>
    <scope>NUCLEOTIDE SEQUENCE</scope>
    <source>
        <strain evidence="3">Bib</strain>
    </source>
</reference>
<proteinExistence type="predicted"/>
<keyword evidence="1" id="KW-0238">DNA-binding</keyword>